<dbReference type="Proteomes" id="UP000244013">
    <property type="component" value="Unassembled WGS sequence"/>
</dbReference>
<dbReference type="InterPro" id="IPR000014">
    <property type="entry name" value="PAS"/>
</dbReference>
<dbReference type="RefSeq" id="WP_236701787.1">
    <property type="nucleotide sequence ID" value="NZ_QAYE01000020.1"/>
</dbReference>
<dbReference type="EMBL" id="QAYE01000020">
    <property type="protein sequence ID" value="PTW43507.1"/>
    <property type="molecule type" value="Genomic_DNA"/>
</dbReference>
<proteinExistence type="predicted"/>
<sequence length="225" mass="24715">MMPAGHCVSSVEGVILHADQGFLDLLHRRADEVIGVSYREITDARDLDRSADMLAVLKDGAAPVRLQKRYLRPDGSSVAANLLVTRFANPDRLISTLFWQENGRPLPPARLWEAALRMRQVHATRSTLFGADLSIDPVGSLLIGIYLAEAEGRNIGLADAAAHAKIPTSVIERWIKVLQQRGVLEHRDTAMDIRLTHSGLNKVESMLATVYGSPDAAVMLLNSYD</sequence>
<organism evidence="1 2">
    <name type="scientific">Sphingomonas faeni</name>
    <dbReference type="NCBI Taxonomy" id="185950"/>
    <lineage>
        <taxon>Bacteria</taxon>
        <taxon>Pseudomonadati</taxon>
        <taxon>Pseudomonadota</taxon>
        <taxon>Alphaproteobacteria</taxon>
        <taxon>Sphingomonadales</taxon>
        <taxon>Sphingomonadaceae</taxon>
        <taxon>Sphingomonas</taxon>
    </lineage>
</organism>
<protein>
    <recommendedName>
        <fullName evidence="3">PAS domain S-box-containing protein</fullName>
    </recommendedName>
</protein>
<gene>
    <name evidence="1" type="ORF">C8J25_12021</name>
</gene>
<reference evidence="1 2" key="1">
    <citation type="submission" date="2018-04" db="EMBL/GenBank/DDBJ databases">
        <title>Genomic Encyclopedia of Type Strains, Phase III (KMG-III): the genomes of soil and plant-associated and newly described type strains.</title>
        <authorList>
            <person name="Whitman W."/>
        </authorList>
    </citation>
    <scope>NUCLEOTIDE SEQUENCE [LARGE SCALE GENOMIC DNA]</scope>
    <source>
        <strain evidence="1 2">MA-olki</strain>
    </source>
</reference>
<accession>A0A2T5TW69</accession>
<dbReference type="CDD" id="cd00130">
    <property type="entry name" value="PAS"/>
    <property type="match status" value="1"/>
</dbReference>
<dbReference type="Gene3D" id="3.30.450.20">
    <property type="entry name" value="PAS domain"/>
    <property type="match status" value="1"/>
</dbReference>
<dbReference type="InterPro" id="IPR035965">
    <property type="entry name" value="PAS-like_dom_sf"/>
</dbReference>
<comment type="caution">
    <text evidence="1">The sequence shown here is derived from an EMBL/GenBank/DDBJ whole genome shotgun (WGS) entry which is preliminary data.</text>
</comment>
<dbReference type="GeneID" id="91007890"/>
<evidence type="ECO:0008006" key="3">
    <source>
        <dbReference type="Google" id="ProtNLM"/>
    </source>
</evidence>
<dbReference type="AlphaFoldDB" id="A0A2T5TW69"/>
<evidence type="ECO:0000313" key="2">
    <source>
        <dbReference type="Proteomes" id="UP000244013"/>
    </source>
</evidence>
<evidence type="ECO:0000313" key="1">
    <source>
        <dbReference type="EMBL" id="PTW43507.1"/>
    </source>
</evidence>
<dbReference type="SUPFAM" id="SSF55785">
    <property type="entry name" value="PYP-like sensor domain (PAS domain)"/>
    <property type="match status" value="1"/>
</dbReference>
<name>A0A2T5TW69_9SPHN</name>